<evidence type="ECO:0000313" key="3">
    <source>
        <dbReference type="Proteomes" id="UP000075787"/>
    </source>
</evidence>
<comment type="caution">
    <text evidence="2">The sequence shown here is derived from an EMBL/GenBank/DDBJ whole genome shotgun (WGS) entry which is preliminary data.</text>
</comment>
<evidence type="ECO:0000259" key="1">
    <source>
        <dbReference type="Pfam" id="PF04168"/>
    </source>
</evidence>
<dbReference type="EMBL" id="LPZR01000010">
    <property type="protein sequence ID" value="KYO57660.1"/>
    <property type="molecule type" value="Genomic_DNA"/>
</dbReference>
<proteinExistence type="predicted"/>
<feature type="domain" description="DUF403" evidence="1">
    <location>
        <begin position="1"/>
        <end position="315"/>
    </location>
</feature>
<sequence length="316" mass="36239">MLSRTADNIYWLSRNMERAENLARIIEAAHRMALLPSSAAEGGYDEWKSALISAGVAGGFVARHGEEAVDQRRVVDYIAFDRDNPSSIRSCIENARRNARSVRTALTSEMWESINSTWMEMNRLDPAAITGTELRNFLDWIKERVTLFRGSAYGTMIRDDAYAFVRLGTYVERGDNTARILDVKYNILLPPEETVGGAVDEYQWMSILRAVSAHRSFHWLYRTNVRPWLVAEFLILRPEMPRSLVACVGEVDTQLDYLAKLYGRRAECHRQAGQLHAQLTYGRTEDIFQAGLHEFLTDFIMRNARLSDEIQRCYLS</sequence>
<dbReference type="PANTHER" id="PTHR34595">
    <property type="entry name" value="BLR5612 PROTEIN"/>
    <property type="match status" value="1"/>
</dbReference>
<reference evidence="2 3" key="1">
    <citation type="submission" date="2015-12" db="EMBL/GenBank/DDBJ databases">
        <title>Genome sequence of Tistrella mobilis MCCC 1A02139.</title>
        <authorList>
            <person name="Lu L."/>
            <person name="Lai Q."/>
            <person name="Shao Z."/>
            <person name="Qian P."/>
        </authorList>
    </citation>
    <scope>NUCLEOTIDE SEQUENCE [LARGE SCALE GENOMIC DNA]</scope>
    <source>
        <strain evidence="2 3">MCCC 1A02139</strain>
    </source>
</reference>
<gene>
    <name evidence="2" type="ORF">AUP44_19410</name>
</gene>
<protein>
    <submittedName>
        <fullName evidence="2">A alpha-helical domain with a conserved ER moti</fullName>
    </submittedName>
</protein>
<dbReference type="PANTHER" id="PTHR34595:SF7">
    <property type="entry name" value="SLL1039 PROTEIN"/>
    <property type="match status" value="1"/>
</dbReference>
<dbReference type="InterPro" id="IPR051680">
    <property type="entry name" value="ATP-dep_Glu-Cys_Ligase-2"/>
</dbReference>
<dbReference type="GeneID" id="97242041"/>
<dbReference type="RefSeq" id="WP_062761337.1">
    <property type="nucleotide sequence ID" value="NZ_CP121045.1"/>
</dbReference>
<accession>A0A162LZP9</accession>
<dbReference type="Pfam" id="PF04168">
    <property type="entry name" value="Alpha-E"/>
    <property type="match status" value="1"/>
</dbReference>
<evidence type="ECO:0000313" key="2">
    <source>
        <dbReference type="EMBL" id="KYO57660.1"/>
    </source>
</evidence>
<dbReference type="AlphaFoldDB" id="A0A162LZP9"/>
<name>A0A162LZP9_9PROT</name>
<organism evidence="2 3">
    <name type="scientific">Tistrella mobilis</name>
    <dbReference type="NCBI Taxonomy" id="171437"/>
    <lineage>
        <taxon>Bacteria</taxon>
        <taxon>Pseudomonadati</taxon>
        <taxon>Pseudomonadota</taxon>
        <taxon>Alphaproteobacteria</taxon>
        <taxon>Geminicoccales</taxon>
        <taxon>Geminicoccaceae</taxon>
        <taxon>Tistrella</taxon>
    </lineage>
</organism>
<dbReference type="Proteomes" id="UP000075787">
    <property type="component" value="Unassembled WGS sequence"/>
</dbReference>
<dbReference type="OrthoDB" id="9803532at2"/>
<dbReference type="InterPro" id="IPR007296">
    <property type="entry name" value="DUF403"/>
</dbReference>